<keyword evidence="5" id="KW-0460">Magnesium</keyword>
<dbReference type="Pfam" id="PF05653">
    <property type="entry name" value="Mg_trans_NIPA"/>
    <property type="match status" value="1"/>
</dbReference>
<reference evidence="7" key="1">
    <citation type="submission" date="2024-07" db="EMBL/GenBank/DDBJ databases">
        <title>Two chromosome-level genome assemblies of Korean endemic species Abeliophyllum distichum and Forsythia ovata (Oleaceae).</title>
        <authorList>
            <person name="Jang H."/>
        </authorList>
    </citation>
    <scope>NUCLEOTIDE SEQUENCE [LARGE SCALE GENOMIC DNA]</scope>
</reference>
<keyword evidence="7" id="KW-1185">Reference proteome</keyword>
<dbReference type="PANTHER" id="PTHR12570:SF19">
    <property type="entry name" value="MAGNESIUM TRANSPORTER-RELATED"/>
    <property type="match status" value="1"/>
</dbReference>
<sequence>MNYLNKALDTFNSAIVSPIYYVMFTALTIVASIIMFKDWDGQSAGNIISEICGFVVVLSGTILLHVTKDFKRSSSFREKSQFVGGSYTPLSPSLSAGLCSGNGECWRHEEEEDEDYSEEACSRNQELYV</sequence>
<keyword evidence="5" id="KW-0967">Endosome</keyword>
<keyword evidence="4 5" id="KW-0472">Membrane</keyword>
<dbReference type="GO" id="GO:0005769">
    <property type="term" value="C:early endosome"/>
    <property type="evidence" value="ECO:0007669"/>
    <property type="project" value="UniProtKB-SubCell"/>
</dbReference>
<keyword evidence="2 5" id="KW-0812">Transmembrane</keyword>
<evidence type="ECO:0000256" key="5">
    <source>
        <dbReference type="RuleBase" id="RU363078"/>
    </source>
</evidence>
<keyword evidence="5" id="KW-0406">Ion transport</keyword>
<comment type="similarity">
    <text evidence="5">Belongs to the NIPA (TC 2.A.7) family.</text>
</comment>
<keyword evidence="5" id="KW-0813">Transport</keyword>
<feature type="transmembrane region" description="Helical" evidence="5">
    <location>
        <begin position="12"/>
        <end position="35"/>
    </location>
</feature>
<dbReference type="AlphaFoldDB" id="A0ABD1VEY5"/>
<evidence type="ECO:0000256" key="2">
    <source>
        <dbReference type="ARBA" id="ARBA00022692"/>
    </source>
</evidence>
<organism evidence="6 7">
    <name type="scientific">Forsythia ovata</name>
    <dbReference type="NCBI Taxonomy" id="205694"/>
    <lineage>
        <taxon>Eukaryota</taxon>
        <taxon>Viridiplantae</taxon>
        <taxon>Streptophyta</taxon>
        <taxon>Embryophyta</taxon>
        <taxon>Tracheophyta</taxon>
        <taxon>Spermatophyta</taxon>
        <taxon>Magnoliopsida</taxon>
        <taxon>eudicotyledons</taxon>
        <taxon>Gunneridae</taxon>
        <taxon>Pentapetalae</taxon>
        <taxon>asterids</taxon>
        <taxon>lamiids</taxon>
        <taxon>Lamiales</taxon>
        <taxon>Oleaceae</taxon>
        <taxon>Forsythieae</taxon>
        <taxon>Forsythia</taxon>
    </lineage>
</organism>
<dbReference type="PANTHER" id="PTHR12570">
    <property type="match status" value="1"/>
</dbReference>
<evidence type="ECO:0000256" key="4">
    <source>
        <dbReference type="ARBA" id="ARBA00023136"/>
    </source>
</evidence>
<evidence type="ECO:0000256" key="1">
    <source>
        <dbReference type="ARBA" id="ARBA00004141"/>
    </source>
</evidence>
<name>A0ABD1VEY5_9LAMI</name>
<comment type="caution">
    <text evidence="6">The sequence shown here is derived from an EMBL/GenBank/DDBJ whole genome shotgun (WGS) entry which is preliminary data.</text>
</comment>
<gene>
    <name evidence="6" type="ORF">Fot_17297</name>
</gene>
<dbReference type="GO" id="GO:0015095">
    <property type="term" value="F:magnesium ion transmembrane transporter activity"/>
    <property type="evidence" value="ECO:0007669"/>
    <property type="project" value="UniProtKB-UniRule"/>
</dbReference>
<protein>
    <recommendedName>
        <fullName evidence="5">Probable magnesium transporter</fullName>
    </recommendedName>
</protein>
<proteinExistence type="inferred from homology"/>
<keyword evidence="5" id="KW-1003">Cell membrane</keyword>
<dbReference type="InterPro" id="IPR008521">
    <property type="entry name" value="Mg_trans_NIPA"/>
</dbReference>
<dbReference type="EMBL" id="JBFOLJ010000005">
    <property type="protein sequence ID" value="KAL2535906.1"/>
    <property type="molecule type" value="Genomic_DNA"/>
</dbReference>
<comment type="subcellular location">
    <subcellularLocation>
        <location evidence="5">Cell membrane</location>
        <topology evidence="5">Multi-pass membrane protein</topology>
    </subcellularLocation>
    <subcellularLocation>
        <location evidence="5">Early endosome</location>
    </subcellularLocation>
    <subcellularLocation>
        <location evidence="1">Membrane</location>
        <topology evidence="1">Multi-pass membrane protein</topology>
    </subcellularLocation>
</comment>
<evidence type="ECO:0000256" key="3">
    <source>
        <dbReference type="ARBA" id="ARBA00022989"/>
    </source>
</evidence>
<evidence type="ECO:0000313" key="6">
    <source>
        <dbReference type="EMBL" id="KAL2535906.1"/>
    </source>
</evidence>
<feature type="transmembrane region" description="Helical" evidence="5">
    <location>
        <begin position="47"/>
        <end position="67"/>
    </location>
</feature>
<accession>A0ABD1VEY5</accession>
<comment type="subunit">
    <text evidence="5">Homodimer.</text>
</comment>
<keyword evidence="3 5" id="KW-1133">Transmembrane helix</keyword>
<evidence type="ECO:0000313" key="7">
    <source>
        <dbReference type="Proteomes" id="UP001604277"/>
    </source>
</evidence>
<dbReference type="Proteomes" id="UP001604277">
    <property type="component" value="Unassembled WGS sequence"/>
</dbReference>
<comment type="function">
    <text evidence="5">Acts as a Mg(2+) transporter. Can also transport other divalent cations such as Fe(2+), Sr(2+), Ba(2+), Mn(2+) and Co(2+) but to a much less extent than Mg(2+).</text>
</comment>
<comment type="caution">
    <text evidence="5">Lacks conserved residue(s) required for the propagation of feature annotation.</text>
</comment>
<dbReference type="GO" id="GO:0005886">
    <property type="term" value="C:plasma membrane"/>
    <property type="evidence" value="ECO:0007669"/>
    <property type="project" value="UniProtKB-SubCell"/>
</dbReference>